<keyword evidence="1" id="KW-1133">Transmembrane helix</keyword>
<keyword evidence="1" id="KW-0812">Transmembrane</keyword>
<comment type="caution">
    <text evidence="2">The sequence shown here is derived from an EMBL/GenBank/DDBJ whole genome shotgun (WGS) entry which is preliminary data.</text>
</comment>
<protein>
    <submittedName>
        <fullName evidence="2">Uncharacterized protein</fullName>
    </submittedName>
</protein>
<name>A0A3M7LE43_9FLAO</name>
<proteinExistence type="predicted"/>
<dbReference type="EMBL" id="QWIV01000013">
    <property type="protein sequence ID" value="RMZ59766.1"/>
    <property type="molecule type" value="Genomic_DNA"/>
</dbReference>
<dbReference type="AlphaFoldDB" id="A0A3M7LE43"/>
<evidence type="ECO:0000256" key="1">
    <source>
        <dbReference type="SAM" id="Phobius"/>
    </source>
</evidence>
<organism evidence="2 3">
    <name type="scientific">Chryseobacterium nematophagum</name>
    <dbReference type="NCBI Taxonomy" id="2305228"/>
    <lineage>
        <taxon>Bacteria</taxon>
        <taxon>Pseudomonadati</taxon>
        <taxon>Bacteroidota</taxon>
        <taxon>Flavobacteriia</taxon>
        <taxon>Flavobacteriales</taxon>
        <taxon>Weeksellaceae</taxon>
        <taxon>Chryseobacterium group</taxon>
        <taxon>Chryseobacterium</taxon>
    </lineage>
</organism>
<feature type="transmembrane region" description="Helical" evidence="1">
    <location>
        <begin position="67"/>
        <end position="88"/>
    </location>
</feature>
<keyword evidence="1" id="KW-0472">Membrane</keyword>
<gene>
    <name evidence="2" type="ORF">D1632_09115</name>
</gene>
<evidence type="ECO:0000313" key="2">
    <source>
        <dbReference type="EMBL" id="RMZ59766.1"/>
    </source>
</evidence>
<feature type="transmembrane region" description="Helical" evidence="1">
    <location>
        <begin position="7"/>
        <end position="30"/>
    </location>
</feature>
<accession>A0A3M7LE43</accession>
<dbReference type="Proteomes" id="UP000267524">
    <property type="component" value="Unassembled WGS sequence"/>
</dbReference>
<sequence length="95" mass="11037">MRNNPFVTLLLLCCVEIMLYVYCGYINFLPFGDREFSLAFLCFFIPVISVIINFCPIDPSYRKAFRYLTVFMVIVSIIIFIGISYLLALGKAYQH</sequence>
<keyword evidence="3" id="KW-1185">Reference proteome</keyword>
<feature type="transmembrane region" description="Helical" evidence="1">
    <location>
        <begin position="36"/>
        <end position="55"/>
    </location>
</feature>
<reference evidence="2 3" key="1">
    <citation type="submission" date="2018-08" db="EMBL/GenBank/DDBJ databases">
        <title>Chryseobacterium nematophagum: a novel matrix digesting pathogen of nematodes.</title>
        <authorList>
            <person name="Page A."/>
            <person name="Roberts M."/>
            <person name="Felix M.-A."/>
            <person name="Weir W."/>
        </authorList>
    </citation>
    <scope>NUCLEOTIDE SEQUENCE [LARGE SCALE GENOMIC DNA]</scope>
    <source>
        <strain evidence="2 3">JUb275</strain>
    </source>
</reference>
<evidence type="ECO:0000313" key="3">
    <source>
        <dbReference type="Proteomes" id="UP000267524"/>
    </source>
</evidence>